<dbReference type="PRINTS" id="PR00455">
    <property type="entry name" value="HTHTETR"/>
</dbReference>
<organism evidence="4 5">
    <name type="scientific">Kribbella flavida (strain DSM 17836 / JCM 10339 / NBRC 14399)</name>
    <dbReference type="NCBI Taxonomy" id="479435"/>
    <lineage>
        <taxon>Bacteria</taxon>
        <taxon>Bacillati</taxon>
        <taxon>Actinomycetota</taxon>
        <taxon>Actinomycetes</taxon>
        <taxon>Propionibacteriales</taxon>
        <taxon>Kribbellaceae</taxon>
        <taxon>Kribbella</taxon>
    </lineage>
</organism>
<evidence type="ECO:0000313" key="4">
    <source>
        <dbReference type="EMBL" id="ADB32670.1"/>
    </source>
</evidence>
<dbReference type="KEGG" id="kfl:Kfla_3613"/>
<name>D2PMW8_KRIFD</name>
<dbReference type="InterPro" id="IPR023772">
    <property type="entry name" value="DNA-bd_HTH_TetR-type_CS"/>
</dbReference>
<reference evidence="5" key="1">
    <citation type="submission" date="2009-09" db="EMBL/GenBank/DDBJ databases">
        <title>The complete genome of Kribbella flavida DSM 17836.</title>
        <authorList>
            <consortium name="US DOE Joint Genome Institute (JGI-PGF)"/>
            <person name="Lucas S."/>
            <person name="Copeland A."/>
            <person name="Lapidus A."/>
            <person name="Glavina del Rio T."/>
            <person name="Dalin E."/>
            <person name="Tice H."/>
            <person name="Bruce D."/>
            <person name="Goodwin L."/>
            <person name="Pitluck S."/>
            <person name="Kyrpides N."/>
            <person name="Mavromatis K."/>
            <person name="Ivanova N."/>
            <person name="Saunders E."/>
            <person name="Brettin T."/>
            <person name="Detter J.C."/>
            <person name="Han C."/>
            <person name="Larimer F."/>
            <person name="Land M."/>
            <person name="Hauser L."/>
            <person name="Markowitz V."/>
            <person name="Cheng J.-F."/>
            <person name="Hugenholtz P."/>
            <person name="Woyke T."/>
            <person name="Wu D."/>
            <person name="Pukall R."/>
            <person name="Klenk H.-P."/>
            <person name="Eisen J.A."/>
        </authorList>
    </citation>
    <scope>NUCLEOTIDE SEQUENCE [LARGE SCALE GENOMIC DNA]</scope>
    <source>
        <strain evidence="5">DSM 17836 / JCM 10339 / NBRC 14399</strain>
    </source>
</reference>
<dbReference type="GO" id="GO:0000976">
    <property type="term" value="F:transcription cis-regulatory region binding"/>
    <property type="evidence" value="ECO:0007669"/>
    <property type="project" value="TreeGrafter"/>
</dbReference>
<dbReference type="InterPro" id="IPR001647">
    <property type="entry name" value="HTH_TetR"/>
</dbReference>
<evidence type="ECO:0000256" key="2">
    <source>
        <dbReference type="PROSITE-ProRule" id="PRU00335"/>
    </source>
</evidence>
<reference evidence="4 5" key="2">
    <citation type="journal article" date="2010" name="Stand. Genomic Sci.">
        <title>Complete genome sequence of Kribbella flavida type strain (IFO 14399).</title>
        <authorList>
            <person name="Pukall R."/>
            <person name="Lapidus A."/>
            <person name="Glavina Del Rio T."/>
            <person name="Copeland A."/>
            <person name="Tice H."/>
            <person name="Cheng J.-F."/>
            <person name="Lucas S."/>
            <person name="Chen F."/>
            <person name="Nolan M."/>
            <person name="LaButti K."/>
            <person name="Pati A."/>
            <person name="Ivanova N."/>
            <person name="Mavrommatis K."/>
            <person name="Mikhailova N."/>
            <person name="Pitluck S."/>
            <person name="Bruce D."/>
            <person name="Goodwin L."/>
            <person name="Land M."/>
            <person name="Hauser L."/>
            <person name="Chang Y.-J."/>
            <person name="Jeffries C.D."/>
            <person name="Chen A."/>
            <person name="Palaniappan K."/>
            <person name="Chain P."/>
            <person name="Rohde M."/>
            <person name="Goeker M."/>
            <person name="Bristow J."/>
            <person name="Eisen J.A."/>
            <person name="Markowitz V."/>
            <person name="Hugenholtz P."/>
            <person name="Kyrpides N.C."/>
            <person name="Klenk H.-P."/>
            <person name="Brettin T."/>
        </authorList>
    </citation>
    <scope>NUCLEOTIDE SEQUENCE [LARGE SCALE GENOMIC DNA]</scope>
    <source>
        <strain evidence="5">DSM 17836 / JCM 10339 / NBRC 14399</strain>
    </source>
</reference>
<dbReference type="SUPFAM" id="SSF46689">
    <property type="entry name" value="Homeodomain-like"/>
    <property type="match status" value="1"/>
</dbReference>
<dbReference type="GO" id="GO:0003700">
    <property type="term" value="F:DNA-binding transcription factor activity"/>
    <property type="evidence" value="ECO:0007669"/>
    <property type="project" value="TreeGrafter"/>
</dbReference>
<dbReference type="PANTHER" id="PTHR30055">
    <property type="entry name" value="HTH-TYPE TRANSCRIPTIONAL REGULATOR RUTR"/>
    <property type="match status" value="1"/>
</dbReference>
<dbReference type="PROSITE" id="PS01081">
    <property type="entry name" value="HTH_TETR_1"/>
    <property type="match status" value="1"/>
</dbReference>
<dbReference type="AlphaFoldDB" id="D2PMW8"/>
<dbReference type="STRING" id="479435.Kfla_3613"/>
<gene>
    <name evidence="4" type="ordered locus">Kfla_3613</name>
</gene>
<protein>
    <submittedName>
        <fullName evidence="4">Transcriptional regulator, TetR family</fullName>
    </submittedName>
</protein>
<dbReference type="Proteomes" id="UP000007967">
    <property type="component" value="Chromosome"/>
</dbReference>
<dbReference type="HOGENOM" id="CLU_113325_0_0_11"/>
<dbReference type="EMBL" id="CP001736">
    <property type="protein sequence ID" value="ADB32670.1"/>
    <property type="molecule type" value="Genomic_DNA"/>
</dbReference>
<dbReference type="InterPro" id="IPR050109">
    <property type="entry name" value="HTH-type_TetR-like_transc_reg"/>
</dbReference>
<dbReference type="InterPro" id="IPR009057">
    <property type="entry name" value="Homeodomain-like_sf"/>
</dbReference>
<dbReference type="OrthoDB" id="3539650at2"/>
<dbReference type="eggNOG" id="COG1309">
    <property type="taxonomic scope" value="Bacteria"/>
</dbReference>
<dbReference type="PROSITE" id="PS50977">
    <property type="entry name" value="HTH_TETR_2"/>
    <property type="match status" value="1"/>
</dbReference>
<dbReference type="PANTHER" id="PTHR30055:SF239">
    <property type="entry name" value="TRANSCRIPTIONAL REGULATORY PROTEIN"/>
    <property type="match status" value="1"/>
</dbReference>
<feature type="DNA-binding region" description="H-T-H motif" evidence="2">
    <location>
        <begin position="26"/>
        <end position="45"/>
    </location>
</feature>
<dbReference type="Gene3D" id="1.10.357.10">
    <property type="entry name" value="Tetracycline Repressor, domain 2"/>
    <property type="match status" value="1"/>
</dbReference>
<accession>D2PMW8</accession>
<evidence type="ECO:0000259" key="3">
    <source>
        <dbReference type="PROSITE" id="PS50977"/>
    </source>
</evidence>
<keyword evidence="5" id="KW-1185">Reference proteome</keyword>
<evidence type="ECO:0000313" key="5">
    <source>
        <dbReference type="Proteomes" id="UP000007967"/>
    </source>
</evidence>
<evidence type="ECO:0000256" key="1">
    <source>
        <dbReference type="ARBA" id="ARBA00023125"/>
    </source>
</evidence>
<sequence>MPPDARRAAIVAAVLPLLEEHGPDVSTRRLAAAAGVAEGTIFRAFGNKDALVQAVMQTVFDAGPLLALLRDIDPGLPLRERMIAGVEISQRRLRAVFKLMFAMRLQRPPQLKGADPEDAARRKADAEEVDRIFADLLRPDADQLRFTPEEVVHRLRLLTFSATHPLISDGRPMTAEEIVDFTLDGVRHHEPGDH</sequence>
<proteinExistence type="predicted"/>
<keyword evidence="1 2" id="KW-0238">DNA-binding</keyword>
<dbReference type="Pfam" id="PF00440">
    <property type="entry name" value="TetR_N"/>
    <property type="match status" value="1"/>
</dbReference>
<feature type="domain" description="HTH tetR-type" evidence="3">
    <location>
        <begin position="4"/>
        <end position="63"/>
    </location>
</feature>